<dbReference type="Gene3D" id="3.10.310.20">
    <property type="entry name" value="DHHA2 domain"/>
    <property type="match status" value="1"/>
</dbReference>
<dbReference type="InterPro" id="IPR038763">
    <property type="entry name" value="DHH_sf"/>
</dbReference>
<dbReference type="GO" id="GO:0005737">
    <property type="term" value="C:cytoplasm"/>
    <property type="evidence" value="ECO:0007669"/>
    <property type="project" value="InterPro"/>
</dbReference>
<dbReference type="SUPFAM" id="SSF64182">
    <property type="entry name" value="DHH phosphoesterases"/>
    <property type="match status" value="1"/>
</dbReference>
<reference evidence="2" key="2">
    <citation type="submission" date="2019-06" db="EMBL/GenBank/DDBJ databases">
        <title>Genomics analysis of Aphanomyces spp. identifies a new class of oomycete effector associated with host adaptation.</title>
        <authorList>
            <person name="Gaulin E."/>
        </authorList>
    </citation>
    <scope>NUCLEOTIDE SEQUENCE</scope>
    <source>
        <strain evidence="2">CBS 578.67</strain>
    </source>
</reference>
<proteinExistence type="predicted"/>
<feature type="domain" description="DHHA2" evidence="1">
    <location>
        <begin position="243"/>
        <end position="386"/>
    </location>
</feature>
<dbReference type="PANTHER" id="PTHR12112:SF39">
    <property type="entry name" value="EG:152A3.5 PROTEIN (FBGN0003116_PN PROTEIN)"/>
    <property type="match status" value="1"/>
</dbReference>
<evidence type="ECO:0000313" key="4">
    <source>
        <dbReference type="Proteomes" id="UP000332933"/>
    </source>
</evidence>
<dbReference type="AlphaFoldDB" id="A0A485KKL6"/>
<evidence type="ECO:0000259" key="1">
    <source>
        <dbReference type="SMART" id="SM01131"/>
    </source>
</evidence>
<dbReference type="Gene3D" id="3.90.1640.10">
    <property type="entry name" value="inorganic pyrophosphatase (n-terminal core)"/>
    <property type="match status" value="1"/>
</dbReference>
<reference evidence="3 4" key="1">
    <citation type="submission" date="2019-03" db="EMBL/GenBank/DDBJ databases">
        <authorList>
            <person name="Gaulin E."/>
            <person name="Dumas B."/>
        </authorList>
    </citation>
    <scope>NUCLEOTIDE SEQUENCE [LARGE SCALE GENOMIC DNA]</scope>
    <source>
        <strain evidence="3">CBS 568.67</strain>
    </source>
</reference>
<dbReference type="OrthoDB" id="374045at2759"/>
<keyword evidence="4" id="KW-1185">Reference proteome</keyword>
<dbReference type="EMBL" id="CAADRA010005126">
    <property type="protein sequence ID" value="VFT85432.1"/>
    <property type="molecule type" value="Genomic_DNA"/>
</dbReference>
<evidence type="ECO:0000313" key="2">
    <source>
        <dbReference type="EMBL" id="KAF0700936.1"/>
    </source>
</evidence>
<sequence length="393" mass="42825">MSRTSVLAAFLPAHAETLNAFLRASRTAALSKHFQRLHVVMGNEACDADSMVSSLVHAFVADEKKSTTPSASTVFLPVMSVNRDQFSLRCEVDSLFRAAHIDLDALVFQDEIDLAAVHASKQLDLTLTDHNKLKRGFASLDSSVVAIIDHHEDLGCHEHVSGPERNIAFVRNDKGGEVLAGSCCTLIAEGIPAPTPLAATLLIAIILLDNMNMDAKMKKGTPRDAAALAALEPLSLVPRQTLYDYLVFEKFNPANWDRFTFANCLAYDYKQFESTGVSYGCSSILVDLPTFWAKGGDIAFAALEAHRATQGLAFVVVQSMIQSGPRRQLLVYAPDAALHSALKAYVEGVDALQLTPASVDPRVHAYEQHNIALSRKQVVPLLDTFLKQHSSQL</sequence>
<organism evidence="3 4">
    <name type="scientific">Aphanomyces stellatus</name>
    <dbReference type="NCBI Taxonomy" id="120398"/>
    <lineage>
        <taxon>Eukaryota</taxon>
        <taxon>Sar</taxon>
        <taxon>Stramenopiles</taxon>
        <taxon>Oomycota</taxon>
        <taxon>Saprolegniomycetes</taxon>
        <taxon>Saprolegniales</taxon>
        <taxon>Verrucalvaceae</taxon>
        <taxon>Aphanomyces</taxon>
    </lineage>
</organism>
<dbReference type="Pfam" id="PF02833">
    <property type="entry name" value="DHHA2"/>
    <property type="match status" value="1"/>
</dbReference>
<dbReference type="SMART" id="SM01131">
    <property type="entry name" value="DHHA2"/>
    <property type="match status" value="1"/>
</dbReference>
<name>A0A485KKL6_9STRA</name>
<dbReference type="GO" id="GO:0004309">
    <property type="term" value="F:exopolyphosphatase activity"/>
    <property type="evidence" value="ECO:0007669"/>
    <property type="project" value="TreeGrafter"/>
</dbReference>
<accession>A0A485KKL6</accession>
<evidence type="ECO:0000313" key="3">
    <source>
        <dbReference type="EMBL" id="VFT85432.1"/>
    </source>
</evidence>
<dbReference type="Proteomes" id="UP000332933">
    <property type="component" value="Unassembled WGS sequence"/>
</dbReference>
<dbReference type="PANTHER" id="PTHR12112">
    <property type="entry name" value="BNIP - RELATED"/>
    <property type="match status" value="1"/>
</dbReference>
<protein>
    <submittedName>
        <fullName evidence="3">Aste57867_8546 protein</fullName>
    </submittedName>
</protein>
<dbReference type="InterPro" id="IPR004097">
    <property type="entry name" value="DHHA2"/>
</dbReference>
<gene>
    <name evidence="3" type="primary">Aste57867_8546</name>
    <name evidence="2" type="ORF">As57867_008514</name>
    <name evidence="3" type="ORF">ASTE57867_8546</name>
</gene>
<dbReference type="InterPro" id="IPR038222">
    <property type="entry name" value="DHHA2_dom_sf"/>
</dbReference>
<dbReference type="EMBL" id="VJMH01005105">
    <property type="protein sequence ID" value="KAF0700936.1"/>
    <property type="molecule type" value="Genomic_DNA"/>
</dbReference>